<feature type="compositionally biased region" description="Polar residues" evidence="1">
    <location>
        <begin position="217"/>
        <end position="229"/>
    </location>
</feature>
<evidence type="ECO:0000313" key="3">
    <source>
        <dbReference type="EMBL" id="CAD7226144.1"/>
    </source>
</evidence>
<proteinExistence type="predicted"/>
<dbReference type="InterPro" id="IPR015683">
    <property type="entry name" value="Ionotropic_Glu_rcpt"/>
</dbReference>
<dbReference type="PANTHER" id="PTHR18966">
    <property type="entry name" value="IONOTROPIC GLUTAMATE RECEPTOR"/>
    <property type="match status" value="1"/>
</dbReference>
<dbReference type="OrthoDB" id="5984008at2759"/>
<sequence>METRIEDINEETVKLSDFVDLKTQVQDMFEGLNALERQSRTWNVRVFGIPETGGEIPLETVNSSLSYRVERLCKLTQVGGLLNSNGYGIAVSKGSPLREVLSSTILQLKENGTIHMLMTKWWQQKRGGGKCREQSASTGGKANELGLANVGGVFVVLIGGAGIAVVLAAFEFLWESRQISVEEGESVWTEMARELKFALKCRGSTKPTKKGAGGSGNASHKSLSNLNIS</sequence>
<name>A0A7R8WC28_9CRUS</name>
<organism evidence="3">
    <name type="scientific">Cyprideis torosa</name>
    <dbReference type="NCBI Taxonomy" id="163714"/>
    <lineage>
        <taxon>Eukaryota</taxon>
        <taxon>Metazoa</taxon>
        <taxon>Ecdysozoa</taxon>
        <taxon>Arthropoda</taxon>
        <taxon>Crustacea</taxon>
        <taxon>Oligostraca</taxon>
        <taxon>Ostracoda</taxon>
        <taxon>Podocopa</taxon>
        <taxon>Podocopida</taxon>
        <taxon>Cytherocopina</taxon>
        <taxon>Cytheroidea</taxon>
        <taxon>Cytherideidae</taxon>
        <taxon>Cyprideis</taxon>
    </lineage>
</organism>
<protein>
    <submittedName>
        <fullName evidence="3">Uncharacterized protein</fullName>
    </submittedName>
</protein>
<dbReference type="Gene3D" id="3.40.190.10">
    <property type="entry name" value="Periplasmic binding protein-like II"/>
    <property type="match status" value="2"/>
</dbReference>
<keyword evidence="2" id="KW-0472">Membrane</keyword>
<reference evidence="3" key="1">
    <citation type="submission" date="2020-11" db="EMBL/GenBank/DDBJ databases">
        <authorList>
            <person name="Tran Van P."/>
        </authorList>
    </citation>
    <scope>NUCLEOTIDE SEQUENCE</scope>
</reference>
<dbReference type="AlphaFoldDB" id="A0A7R8WC28"/>
<accession>A0A7R8WC28</accession>
<feature type="region of interest" description="Disordered" evidence="1">
    <location>
        <begin position="204"/>
        <end position="229"/>
    </location>
</feature>
<dbReference type="SUPFAM" id="SSF53850">
    <property type="entry name" value="Periplasmic binding protein-like II"/>
    <property type="match status" value="1"/>
</dbReference>
<evidence type="ECO:0000256" key="1">
    <source>
        <dbReference type="SAM" id="MobiDB-lite"/>
    </source>
</evidence>
<dbReference type="EMBL" id="OB660759">
    <property type="protein sequence ID" value="CAD7226144.1"/>
    <property type="molecule type" value="Genomic_DNA"/>
</dbReference>
<gene>
    <name evidence="3" type="ORF">CTOB1V02_LOCUS4069</name>
</gene>
<feature type="transmembrane region" description="Helical" evidence="2">
    <location>
        <begin position="147"/>
        <end position="170"/>
    </location>
</feature>
<keyword evidence="2" id="KW-0812">Transmembrane</keyword>
<keyword evidence="2" id="KW-1133">Transmembrane helix</keyword>
<evidence type="ECO:0000256" key="2">
    <source>
        <dbReference type="SAM" id="Phobius"/>
    </source>
</evidence>